<evidence type="ECO:0000313" key="1">
    <source>
        <dbReference type="EMBL" id="AFZ49049.1"/>
    </source>
</evidence>
<name>K9YQ83_DACS8</name>
<organism evidence="1 2">
    <name type="scientific">Dactylococcopsis salina (strain PCC 8305)</name>
    <name type="common">Myxobactron salinum</name>
    <dbReference type="NCBI Taxonomy" id="13035"/>
    <lineage>
        <taxon>Bacteria</taxon>
        <taxon>Bacillati</taxon>
        <taxon>Cyanobacteriota</taxon>
        <taxon>Cyanophyceae</taxon>
        <taxon>Nodosilineales</taxon>
        <taxon>Cymatolegaceae</taxon>
        <taxon>Dactylococcopsis</taxon>
    </lineage>
</organism>
<accession>K9YQ83</accession>
<dbReference type="Proteomes" id="UP000010482">
    <property type="component" value="Chromosome"/>
</dbReference>
<reference evidence="1" key="1">
    <citation type="submission" date="2012-04" db="EMBL/GenBank/DDBJ databases">
        <title>Finished genome of Dactylococcopsis salina PCC 8305.</title>
        <authorList>
            <consortium name="US DOE Joint Genome Institute"/>
            <person name="Gugger M."/>
            <person name="Coursin T."/>
            <person name="Rippka R."/>
            <person name="Tandeau De Marsac N."/>
            <person name="Huntemann M."/>
            <person name="Wei C.-L."/>
            <person name="Han J."/>
            <person name="Detter J.C."/>
            <person name="Han C."/>
            <person name="Tapia R."/>
            <person name="Daligault H."/>
            <person name="Chen A."/>
            <person name="Krypides N."/>
            <person name="Mavromatis K."/>
            <person name="Markowitz V."/>
            <person name="Szeto E."/>
            <person name="Ivanova N."/>
            <person name="Ovchinnikova G."/>
            <person name="Pagani I."/>
            <person name="Pati A."/>
            <person name="Goodwin L."/>
            <person name="Peters L."/>
            <person name="Pitluck S."/>
            <person name="Woyke T."/>
            <person name="Kerfeld C."/>
        </authorList>
    </citation>
    <scope>NUCLEOTIDE SEQUENCE [LARGE SCALE GENOMIC DNA]</scope>
    <source>
        <strain evidence="1">PCC 8305</strain>
    </source>
</reference>
<dbReference type="STRING" id="13035.Dacsa_0241"/>
<dbReference type="AlphaFoldDB" id="K9YQ83"/>
<dbReference type="HOGENOM" id="CLU_3042601_0_0_3"/>
<gene>
    <name evidence="1" type="ORF">Dacsa_0241</name>
</gene>
<evidence type="ECO:0000313" key="2">
    <source>
        <dbReference type="Proteomes" id="UP000010482"/>
    </source>
</evidence>
<keyword evidence="2" id="KW-1185">Reference proteome</keyword>
<proteinExistence type="predicted"/>
<dbReference type="EMBL" id="CP003944">
    <property type="protein sequence ID" value="AFZ49049.1"/>
    <property type="molecule type" value="Genomic_DNA"/>
</dbReference>
<dbReference type="RefSeq" id="WP_015228062.1">
    <property type="nucleotide sequence ID" value="NC_019780.1"/>
</dbReference>
<protein>
    <submittedName>
        <fullName evidence="1">Uncharacterized protein</fullName>
    </submittedName>
</protein>
<dbReference type="KEGG" id="dsl:Dacsa_0241"/>
<sequence length="54" mass="6274">MLGFTDVDLRETRFYQDVYAEKEKNRRSRLETVRFAKNGFDGSFASAIAPLEQV</sequence>